<dbReference type="OrthoDB" id="9795838at2"/>
<dbReference type="InterPro" id="IPR029052">
    <property type="entry name" value="Metallo-depent_PP-like"/>
</dbReference>
<reference evidence="2 3" key="1">
    <citation type="submission" date="2017-11" db="EMBL/GenBank/DDBJ databases">
        <title>Rhodohalobacter 15182 sp. nov., isolated from a salt lake.</title>
        <authorList>
            <person name="Han S."/>
        </authorList>
    </citation>
    <scope>NUCLEOTIDE SEQUENCE [LARGE SCALE GENOMIC DNA]</scope>
    <source>
        <strain evidence="2 3">15182</strain>
    </source>
</reference>
<evidence type="ECO:0000313" key="2">
    <source>
        <dbReference type="EMBL" id="PKD43069.1"/>
    </source>
</evidence>
<organism evidence="2 3">
    <name type="scientific">Rhodohalobacter barkolensis</name>
    <dbReference type="NCBI Taxonomy" id="2053187"/>
    <lineage>
        <taxon>Bacteria</taxon>
        <taxon>Pseudomonadati</taxon>
        <taxon>Balneolota</taxon>
        <taxon>Balneolia</taxon>
        <taxon>Balneolales</taxon>
        <taxon>Balneolaceae</taxon>
        <taxon>Rhodohalobacter</taxon>
    </lineage>
</organism>
<dbReference type="InterPro" id="IPR024173">
    <property type="entry name" value="Pesterase_MJ0037-like"/>
</dbReference>
<evidence type="ECO:0000259" key="1">
    <source>
        <dbReference type="Pfam" id="PF00149"/>
    </source>
</evidence>
<dbReference type="GO" id="GO:0016787">
    <property type="term" value="F:hydrolase activity"/>
    <property type="evidence" value="ECO:0007669"/>
    <property type="project" value="InterPro"/>
</dbReference>
<protein>
    <submittedName>
        <fullName evidence="2">Metallophosphoesterase</fullName>
    </submittedName>
</protein>
<dbReference type="EMBL" id="PISP01000003">
    <property type="protein sequence ID" value="PKD43069.1"/>
    <property type="molecule type" value="Genomic_DNA"/>
</dbReference>
<name>A0A2N0VFW4_9BACT</name>
<proteinExistence type="predicted"/>
<sequence>MIPEGSKIVECQNQQLLLLPQKALFWQEKQYLILSDLHLGKTGHFRKSGIAAPAKANLKNLDRLSHLIDTLNPVHLYFLGDLFHSSANREWFQFEEWRHSYPELEITLVSGNHDQLHTSFYRHAQINVVELLEADPFVFMHDASSYTSNSELTSIAGHIHPGIKISSKGRQNHRLPCFSISKDQIILPAFGEFTGLHIIQVESDQKIYPIVGNKVIELNMAK</sequence>
<dbReference type="InterPro" id="IPR026336">
    <property type="entry name" value="PdeM-like"/>
</dbReference>
<dbReference type="NCBIfam" id="TIGR04123">
    <property type="entry name" value="P_estr_lig_assc"/>
    <property type="match status" value="1"/>
</dbReference>
<dbReference type="Proteomes" id="UP000233398">
    <property type="component" value="Unassembled WGS sequence"/>
</dbReference>
<dbReference type="PANTHER" id="PTHR39323:SF1">
    <property type="entry name" value="BLR1149 PROTEIN"/>
    <property type="match status" value="1"/>
</dbReference>
<dbReference type="PANTHER" id="PTHR39323">
    <property type="entry name" value="BLR1149 PROTEIN"/>
    <property type="match status" value="1"/>
</dbReference>
<gene>
    <name evidence="2" type="ORF">CWD77_10570</name>
</gene>
<evidence type="ECO:0000313" key="3">
    <source>
        <dbReference type="Proteomes" id="UP000233398"/>
    </source>
</evidence>
<dbReference type="RefSeq" id="WP_101073543.1">
    <property type="nucleotide sequence ID" value="NZ_PISP01000003.1"/>
</dbReference>
<comment type="caution">
    <text evidence="2">The sequence shown here is derived from an EMBL/GenBank/DDBJ whole genome shotgun (WGS) entry which is preliminary data.</text>
</comment>
<dbReference type="Gene3D" id="3.60.21.10">
    <property type="match status" value="1"/>
</dbReference>
<dbReference type="PIRSF" id="PIRSF000887">
    <property type="entry name" value="Pesterase_MJ0037"/>
    <property type="match status" value="1"/>
</dbReference>
<dbReference type="AlphaFoldDB" id="A0A2N0VFW4"/>
<dbReference type="InterPro" id="IPR004843">
    <property type="entry name" value="Calcineurin-like_PHP"/>
</dbReference>
<dbReference type="SUPFAM" id="SSF56300">
    <property type="entry name" value="Metallo-dependent phosphatases"/>
    <property type="match status" value="1"/>
</dbReference>
<dbReference type="Pfam" id="PF00149">
    <property type="entry name" value="Metallophos"/>
    <property type="match status" value="1"/>
</dbReference>
<feature type="domain" description="Calcineurin-like phosphoesterase" evidence="1">
    <location>
        <begin position="32"/>
        <end position="132"/>
    </location>
</feature>
<accession>A0A2N0VFW4</accession>
<keyword evidence="3" id="KW-1185">Reference proteome</keyword>